<feature type="compositionally biased region" description="Basic and acidic residues" evidence="1">
    <location>
        <begin position="64"/>
        <end position="73"/>
    </location>
</feature>
<organism evidence="3 4">
    <name type="scientific">Panicum miliaceum</name>
    <name type="common">Proso millet</name>
    <name type="synonym">Broomcorn millet</name>
    <dbReference type="NCBI Taxonomy" id="4540"/>
    <lineage>
        <taxon>Eukaryota</taxon>
        <taxon>Viridiplantae</taxon>
        <taxon>Streptophyta</taxon>
        <taxon>Embryophyta</taxon>
        <taxon>Tracheophyta</taxon>
        <taxon>Spermatophyta</taxon>
        <taxon>Magnoliopsida</taxon>
        <taxon>Liliopsida</taxon>
        <taxon>Poales</taxon>
        <taxon>Poaceae</taxon>
        <taxon>PACMAD clade</taxon>
        <taxon>Panicoideae</taxon>
        <taxon>Panicodae</taxon>
        <taxon>Paniceae</taxon>
        <taxon>Panicinae</taxon>
        <taxon>Panicum</taxon>
        <taxon>Panicum sect. Panicum</taxon>
    </lineage>
</organism>
<dbReference type="AlphaFoldDB" id="A0A3L6SZ21"/>
<dbReference type="EMBL" id="PQIB02000003">
    <property type="protein sequence ID" value="RLN29722.1"/>
    <property type="molecule type" value="Genomic_DNA"/>
</dbReference>
<dbReference type="OrthoDB" id="686934at2759"/>
<evidence type="ECO:0000313" key="4">
    <source>
        <dbReference type="Proteomes" id="UP000275267"/>
    </source>
</evidence>
<dbReference type="Pfam" id="PF08246">
    <property type="entry name" value="Inhibitor_I29"/>
    <property type="match status" value="1"/>
</dbReference>
<feature type="region of interest" description="Disordered" evidence="1">
    <location>
        <begin position="100"/>
        <end position="122"/>
    </location>
</feature>
<evidence type="ECO:0000256" key="1">
    <source>
        <dbReference type="SAM" id="MobiDB-lite"/>
    </source>
</evidence>
<reference evidence="4" key="1">
    <citation type="journal article" date="2019" name="Nat. Commun.">
        <title>The genome of broomcorn millet.</title>
        <authorList>
            <person name="Zou C."/>
            <person name="Miki D."/>
            <person name="Li D."/>
            <person name="Tang Q."/>
            <person name="Xiao L."/>
            <person name="Rajput S."/>
            <person name="Deng P."/>
            <person name="Jia W."/>
            <person name="Huang R."/>
            <person name="Zhang M."/>
            <person name="Sun Y."/>
            <person name="Hu J."/>
            <person name="Fu X."/>
            <person name="Schnable P.S."/>
            <person name="Li F."/>
            <person name="Zhang H."/>
            <person name="Feng B."/>
            <person name="Zhu X."/>
            <person name="Liu R."/>
            <person name="Schnable J.C."/>
            <person name="Zhu J.-K."/>
            <person name="Zhang H."/>
        </authorList>
    </citation>
    <scope>NUCLEOTIDE SEQUENCE [LARGE SCALE GENOMIC DNA]</scope>
</reference>
<dbReference type="Proteomes" id="UP000275267">
    <property type="component" value="Unassembled WGS sequence"/>
</dbReference>
<dbReference type="Gene3D" id="1.10.287.2250">
    <property type="match status" value="1"/>
</dbReference>
<proteinExistence type="predicted"/>
<accession>A0A3L6SZ21</accession>
<sequence>MPRSNQHPTQEPSEFEELTPETQAAQHIGTENPLYPRKELANRSPGTRAPFSCPTREPPGSNHRTKDEHRGDGGPEGGAGRRRPTSLRYRLWEWRLSTYTSSSGSRPRFPPPPPPEDGGDIAASPLPPAISQRGIAVLRAVVKEAYLSREGAIKAGFVGTDGKVDWPQYYDYVNSQKNYGVMPLYKQEVSVKEVTSDREAAKQGGAEVDETIMKAQFQDWMVEHGQSYRTEKEKARRYEVFKKTTMSADKANSSKRAGAHVAAPNGLADWTDEECECLEFHNFDWEIYIDHINNMAAHGWYIGREDVKQFPIGDRC</sequence>
<dbReference type="STRING" id="4540.A0A3L6SZ21"/>
<keyword evidence="4" id="KW-1185">Reference proteome</keyword>
<gene>
    <name evidence="3" type="ORF">C2845_PM05G12840</name>
</gene>
<comment type="caution">
    <text evidence="3">The sequence shown here is derived from an EMBL/GenBank/DDBJ whole genome shotgun (WGS) entry which is preliminary data.</text>
</comment>
<protein>
    <recommendedName>
        <fullName evidence="2">Cathepsin propeptide inhibitor domain-containing protein</fullName>
    </recommendedName>
</protein>
<feature type="compositionally biased region" description="Polar residues" evidence="1">
    <location>
        <begin position="1"/>
        <end position="12"/>
    </location>
</feature>
<dbReference type="SUPFAM" id="SSF54001">
    <property type="entry name" value="Cysteine proteinases"/>
    <property type="match status" value="1"/>
</dbReference>
<dbReference type="InterPro" id="IPR038765">
    <property type="entry name" value="Papain-like_cys_pep_sf"/>
</dbReference>
<name>A0A3L6SZ21_PANMI</name>
<evidence type="ECO:0000313" key="3">
    <source>
        <dbReference type="EMBL" id="RLN29722.1"/>
    </source>
</evidence>
<evidence type="ECO:0000259" key="2">
    <source>
        <dbReference type="SMART" id="SM00848"/>
    </source>
</evidence>
<feature type="region of interest" description="Disordered" evidence="1">
    <location>
        <begin position="1"/>
        <end position="84"/>
    </location>
</feature>
<feature type="domain" description="Cathepsin propeptide inhibitor" evidence="2">
    <location>
        <begin position="217"/>
        <end position="275"/>
    </location>
</feature>
<dbReference type="SMART" id="SM00848">
    <property type="entry name" value="Inhibitor_I29"/>
    <property type="match status" value="1"/>
</dbReference>
<dbReference type="InterPro" id="IPR013201">
    <property type="entry name" value="Prot_inhib_I29"/>
</dbReference>